<name>A0AC35TLT2_9BILA</name>
<dbReference type="WBParaSite" id="RSKR_0000187400.1">
    <property type="protein sequence ID" value="RSKR_0000187400.1"/>
    <property type="gene ID" value="RSKR_0000187400"/>
</dbReference>
<organism evidence="1 2">
    <name type="scientific">Rhabditophanes sp. KR3021</name>
    <dbReference type="NCBI Taxonomy" id="114890"/>
    <lineage>
        <taxon>Eukaryota</taxon>
        <taxon>Metazoa</taxon>
        <taxon>Ecdysozoa</taxon>
        <taxon>Nematoda</taxon>
        <taxon>Chromadorea</taxon>
        <taxon>Rhabditida</taxon>
        <taxon>Tylenchina</taxon>
        <taxon>Panagrolaimomorpha</taxon>
        <taxon>Strongyloidoidea</taxon>
        <taxon>Alloionematidae</taxon>
        <taxon>Rhabditophanes</taxon>
    </lineage>
</organism>
<evidence type="ECO:0000313" key="2">
    <source>
        <dbReference type="WBParaSite" id="RSKR_0000187400.1"/>
    </source>
</evidence>
<dbReference type="Proteomes" id="UP000095286">
    <property type="component" value="Unplaced"/>
</dbReference>
<reference evidence="2" key="1">
    <citation type="submission" date="2016-11" db="UniProtKB">
        <authorList>
            <consortium name="WormBaseParasite"/>
        </authorList>
    </citation>
    <scope>IDENTIFICATION</scope>
    <source>
        <strain evidence="2">KR3021</strain>
    </source>
</reference>
<proteinExistence type="predicted"/>
<sequence>MVPISDLYARITLLFILPVIFISQQGNALGSFSFFSTFKKCPYVNDTRYREPLYVGVFLPSNYRKQIEPAIELALRHSHGMSNIIQDYCLNLVFKDTECKPSLGMKSLFDLMSSETKPVAVFGDVCTNVNEPVAMTSGHWDLLHLSYAETHSKFATADANELYPTFFRMVPGDRNAISAKCQMILHFNWTRVGTIKQSDDARYSLPHESLTTKLENNYGISVVYTAGLNLDELDKVSSELDELKTRDARVIIGDFDQTLGLKIICEAYTKGMYGSGYVWILQGYHNNTWWDVNQEDSNCTRSQILSVLEGHFSVEFARQRPDKKTKLVSGYTVKQVERDLERVCKDNCQNEVYNMYAYDGIWTLVLALNKTLEADDATSSDFNRDHFLSAISSSKFEGLTGKVGFENHERLGIVNIYQFLNSNYQLFAHYDGNDNNLIVHNNTATGNWTPPQDATVVFRERQYVSMYLIIIMSAISLIGIIIALIFLAINIRYRNHRFIKMSSPNMNNLIIAGSICAYVSVILLGIDTRMVSPSHFVPFCHAKTWVLCIGFTLSFGSMFSKTWRVHSIFTNIQWNKKAIKDYKLLMLVALILAADIIILVTWAILSPFSFQVIDQPKIHANNKDIIPELEVCQSHNSLVFQLLLYGIKSLLMILGCFLAWETRHVNVPALNDSKYIGISVYNIVVMSVLGVSLAVLLKEEVDRAYGFSSFFIIFCTTVTLFLVFVPKAVELARQSKDHDNKAYRKGMLKFIVNRKSENMSMKPKSGSDSSETAKQKLDYIEKENLDLKKGLKDLSYELWALLDELKRNNYCDLHGN</sequence>
<protein>
    <submittedName>
        <fullName evidence="2">G_PROTEIN_RECEP_F3_4 domain-containing protein</fullName>
    </submittedName>
</protein>
<evidence type="ECO:0000313" key="1">
    <source>
        <dbReference type="Proteomes" id="UP000095286"/>
    </source>
</evidence>
<accession>A0AC35TLT2</accession>